<dbReference type="GO" id="GO:0140359">
    <property type="term" value="F:ABC-type transporter activity"/>
    <property type="evidence" value="ECO:0007669"/>
    <property type="project" value="InterPro"/>
</dbReference>
<evidence type="ECO:0000256" key="3">
    <source>
        <dbReference type="ARBA" id="ARBA00022989"/>
    </source>
</evidence>
<accession>A0A372KMB4</accession>
<reference evidence="7" key="4">
    <citation type="journal article" date="2019" name="Int. J. Syst. Evol. Microbiol.">
        <title>Streptococcus chenjunshii sp. nov. isolated from feces of Tibetan antelopes.</title>
        <authorList>
            <person name="Tian Z."/>
            <person name="Lu S."/>
            <person name="Jin D."/>
            <person name="Yang J."/>
            <person name="Pu J."/>
            <person name="Lai X.H."/>
            <person name="Bai X.N."/>
            <person name="Wu X.M."/>
            <person name="Li J."/>
            <person name="Wang S."/>
            <person name="Xu J."/>
        </authorList>
    </citation>
    <scope>NUCLEOTIDE SEQUENCE</scope>
    <source>
        <strain evidence="7">Z15</strain>
    </source>
</reference>
<dbReference type="Pfam" id="PF12698">
    <property type="entry name" value="ABC2_membrane_3"/>
    <property type="match status" value="1"/>
</dbReference>
<keyword evidence="12" id="KW-1185">Reference proteome</keyword>
<dbReference type="Proteomes" id="UP000264056">
    <property type="component" value="Unassembled WGS sequence"/>
</dbReference>
<dbReference type="InterPro" id="IPR013525">
    <property type="entry name" value="ABC2_TM"/>
</dbReference>
<feature type="transmembrane region" description="Helical" evidence="5">
    <location>
        <begin position="60"/>
        <end position="79"/>
    </location>
</feature>
<evidence type="ECO:0000313" key="9">
    <source>
        <dbReference type="EMBL" id="RFU53440.1"/>
    </source>
</evidence>
<dbReference type="AlphaFoldDB" id="A0A372KMB4"/>
<keyword evidence="2 5" id="KW-0812">Transmembrane</keyword>
<feature type="transmembrane region" description="Helical" evidence="5">
    <location>
        <begin position="21"/>
        <end position="40"/>
    </location>
</feature>
<keyword evidence="3 5" id="KW-1133">Transmembrane helix</keyword>
<evidence type="ECO:0000313" key="8">
    <source>
        <dbReference type="EMBL" id="RFU50943.1"/>
    </source>
</evidence>
<dbReference type="EMBL" id="QVQY01000013">
    <property type="protein sequence ID" value="RFU50943.1"/>
    <property type="molecule type" value="Genomic_DNA"/>
</dbReference>
<sequence>MNTFKAILYQEYLINKRSLSNLFAGIGMPVAFFLLFSTIWGSDDSMSKEMAALSTQRYMLQMAAFSSLSFAFYSLPFAFQEDKAGHRFKNIQHSPVPMWQYYLSKILAVLVHFVLAIVVVFAVGHFAKGVSMSVTDWLASAGLLFMGAVCFMPFGALFVQISSAQTLAFVANIFYLGLAVLGGLWMPISTFPDLMQKLAKVTPTYHLNNLLISYFDGRFSFQSQLILLVYAAAVFLLALAIGKLREVN</sequence>
<evidence type="ECO:0000313" key="11">
    <source>
        <dbReference type="Proteomes" id="UP000262901"/>
    </source>
</evidence>
<dbReference type="Proteomes" id="UP000246115">
    <property type="component" value="Chromosome"/>
</dbReference>
<evidence type="ECO:0000259" key="6">
    <source>
        <dbReference type="Pfam" id="PF12698"/>
    </source>
</evidence>
<evidence type="ECO:0000256" key="5">
    <source>
        <dbReference type="SAM" id="Phobius"/>
    </source>
</evidence>
<dbReference type="PANTHER" id="PTHR43229">
    <property type="entry name" value="NODULATION PROTEIN J"/>
    <property type="match status" value="1"/>
</dbReference>
<feature type="transmembrane region" description="Helical" evidence="5">
    <location>
        <begin position="100"/>
        <end position="125"/>
    </location>
</feature>
<dbReference type="EMBL" id="CP031733">
    <property type="protein sequence ID" value="AXQ78186.1"/>
    <property type="molecule type" value="Genomic_DNA"/>
</dbReference>
<dbReference type="EMBL" id="QVQZ01000007">
    <property type="protein sequence ID" value="RFU53440.1"/>
    <property type="molecule type" value="Genomic_DNA"/>
</dbReference>
<evidence type="ECO:0000313" key="10">
    <source>
        <dbReference type="Proteomes" id="UP000246115"/>
    </source>
</evidence>
<dbReference type="Proteomes" id="UP000262901">
    <property type="component" value="Unassembled WGS sequence"/>
</dbReference>
<name>A0A372KMB4_9STRE</name>
<reference evidence="8 12" key="1">
    <citation type="submission" date="2018-08" db="EMBL/GenBank/DDBJ databases">
        <title>Draft genome of Streptococcus sp .nov. Z2.</title>
        <authorList>
            <person name="Tian Z."/>
        </authorList>
    </citation>
    <scope>NUCLEOTIDE SEQUENCE [LARGE SCALE GENOMIC DNA]</scope>
    <source>
        <strain evidence="8 12">Z2</strain>
    </source>
</reference>
<keyword evidence="4 5" id="KW-0472">Membrane</keyword>
<dbReference type="OrthoDB" id="63188at2"/>
<protein>
    <submittedName>
        <fullName evidence="9">ABC transporter permease</fullName>
    </submittedName>
</protein>
<evidence type="ECO:0000256" key="1">
    <source>
        <dbReference type="ARBA" id="ARBA00004141"/>
    </source>
</evidence>
<gene>
    <name evidence="7" type="ORF">DDV21_003390</name>
    <name evidence="8" type="ORF">DDV22_06120</name>
    <name evidence="9" type="ORF">DDV23_04375</name>
</gene>
<proteinExistence type="predicted"/>
<evidence type="ECO:0000256" key="2">
    <source>
        <dbReference type="ARBA" id="ARBA00022692"/>
    </source>
</evidence>
<feature type="transmembrane region" description="Helical" evidence="5">
    <location>
        <begin position="221"/>
        <end position="242"/>
    </location>
</feature>
<comment type="subcellular location">
    <subcellularLocation>
        <location evidence="1">Membrane</location>
        <topology evidence="1">Multi-pass membrane protein</topology>
    </subcellularLocation>
</comment>
<reference evidence="10" key="3">
    <citation type="submission" date="2018-08" db="EMBL/GenBank/DDBJ databases">
        <title>Streptococcus chenjunshii sp. nov., isolated from stools sample of the Tibetan antelope in the Qinghai-Tibet plateau, China.</title>
        <authorList>
            <person name="Tian Z."/>
        </authorList>
    </citation>
    <scope>NUCLEOTIDE SEQUENCE [LARGE SCALE GENOMIC DNA]</scope>
    <source>
        <strain evidence="10">Z15</strain>
    </source>
</reference>
<dbReference type="GO" id="GO:0016020">
    <property type="term" value="C:membrane"/>
    <property type="evidence" value="ECO:0007669"/>
    <property type="project" value="UniProtKB-SubCell"/>
</dbReference>
<feature type="transmembrane region" description="Helical" evidence="5">
    <location>
        <begin position="166"/>
        <end position="188"/>
    </location>
</feature>
<dbReference type="RefSeq" id="WP_116877896.1">
    <property type="nucleotide sequence ID" value="NZ_CP031733.1"/>
</dbReference>
<evidence type="ECO:0000313" key="7">
    <source>
        <dbReference type="EMBL" id="AXQ78186.1"/>
    </source>
</evidence>
<dbReference type="PANTHER" id="PTHR43229:SF2">
    <property type="entry name" value="NODULATION PROTEIN J"/>
    <property type="match status" value="1"/>
</dbReference>
<evidence type="ECO:0000256" key="4">
    <source>
        <dbReference type="ARBA" id="ARBA00023136"/>
    </source>
</evidence>
<evidence type="ECO:0000313" key="12">
    <source>
        <dbReference type="Proteomes" id="UP000264056"/>
    </source>
</evidence>
<reference evidence="9 11" key="2">
    <citation type="submission" date="2018-08" db="EMBL/GenBank/DDBJ databases">
        <title>Draft genome of Streptococcus sp. nov. Z1.</title>
        <authorList>
            <person name="Tian Z."/>
        </authorList>
    </citation>
    <scope>NUCLEOTIDE SEQUENCE [LARGE SCALE GENOMIC DNA]</scope>
    <source>
        <strain evidence="9">Z1</strain>
        <strain evidence="11">Z1(2018)</strain>
    </source>
</reference>
<accession>A0A346NAZ1</accession>
<dbReference type="InterPro" id="IPR051784">
    <property type="entry name" value="Nod_factor_ABC_transporter"/>
</dbReference>
<feature type="transmembrane region" description="Helical" evidence="5">
    <location>
        <begin position="137"/>
        <end position="159"/>
    </location>
</feature>
<organism evidence="9 11">
    <name type="scientific">Streptococcus chenjunshii</name>
    <dbReference type="NCBI Taxonomy" id="2173853"/>
    <lineage>
        <taxon>Bacteria</taxon>
        <taxon>Bacillati</taxon>
        <taxon>Bacillota</taxon>
        <taxon>Bacilli</taxon>
        <taxon>Lactobacillales</taxon>
        <taxon>Streptococcaceae</taxon>
        <taxon>Streptococcus</taxon>
    </lineage>
</organism>
<feature type="domain" description="ABC-2 type transporter transmembrane" evidence="6">
    <location>
        <begin position="42"/>
        <end position="239"/>
    </location>
</feature>
<dbReference type="KEGG" id="schj:DDV21_003390"/>